<keyword evidence="2" id="KW-1185">Reference proteome</keyword>
<name>A0A8T0F386_ARGBR</name>
<comment type="caution">
    <text evidence="1">The sequence shown here is derived from an EMBL/GenBank/DDBJ whole genome shotgun (WGS) entry which is preliminary data.</text>
</comment>
<gene>
    <name evidence="1" type="ORF">HNY73_013213</name>
</gene>
<organism evidence="1 2">
    <name type="scientific">Argiope bruennichi</name>
    <name type="common">Wasp spider</name>
    <name type="synonym">Aranea bruennichi</name>
    <dbReference type="NCBI Taxonomy" id="94029"/>
    <lineage>
        <taxon>Eukaryota</taxon>
        <taxon>Metazoa</taxon>
        <taxon>Ecdysozoa</taxon>
        <taxon>Arthropoda</taxon>
        <taxon>Chelicerata</taxon>
        <taxon>Arachnida</taxon>
        <taxon>Araneae</taxon>
        <taxon>Araneomorphae</taxon>
        <taxon>Entelegynae</taxon>
        <taxon>Araneoidea</taxon>
        <taxon>Araneidae</taxon>
        <taxon>Argiope</taxon>
    </lineage>
</organism>
<evidence type="ECO:0000313" key="1">
    <source>
        <dbReference type="EMBL" id="KAF8782992.1"/>
    </source>
</evidence>
<dbReference type="Proteomes" id="UP000807504">
    <property type="component" value="Unassembled WGS sequence"/>
</dbReference>
<evidence type="ECO:0000313" key="2">
    <source>
        <dbReference type="Proteomes" id="UP000807504"/>
    </source>
</evidence>
<reference evidence="1" key="2">
    <citation type="submission" date="2020-06" db="EMBL/GenBank/DDBJ databases">
        <authorList>
            <person name="Sheffer M."/>
        </authorList>
    </citation>
    <scope>NUCLEOTIDE SEQUENCE</scope>
</reference>
<dbReference type="AlphaFoldDB" id="A0A8T0F386"/>
<protein>
    <submittedName>
        <fullName evidence="1">Uncharacterized protein</fullName>
    </submittedName>
</protein>
<proteinExistence type="predicted"/>
<sequence>MVSGNLIKGRGDVPVKGCFLQPRDGLSVLSGFRGGVATAQKLEEYCRLEWCHRRGIVTIPHGPPDPHVCGGLISFVDLPIINAKEHEHAKDLVTIYVERMYTAISNPARLSIHRNIELSGEGRGGPSKRRKGNSKALTVERYGRRVGGYVITHISVVSELRGLEEGPPTTLCRCVHSGISRGRAAFGETCWRLIVGHQYAIDPRHQDLCVSNFR</sequence>
<reference evidence="1" key="1">
    <citation type="journal article" date="2020" name="bioRxiv">
        <title>Chromosome-level reference genome of the European wasp spider Argiope bruennichi: a resource for studies on range expansion and evolutionary adaptation.</title>
        <authorList>
            <person name="Sheffer M.M."/>
            <person name="Hoppe A."/>
            <person name="Krehenwinkel H."/>
            <person name="Uhl G."/>
            <person name="Kuss A.W."/>
            <person name="Jensen L."/>
            <person name="Jensen C."/>
            <person name="Gillespie R.G."/>
            <person name="Hoff K.J."/>
            <person name="Prost S."/>
        </authorList>
    </citation>
    <scope>NUCLEOTIDE SEQUENCE</scope>
</reference>
<dbReference type="EMBL" id="JABXBU010001863">
    <property type="protein sequence ID" value="KAF8782992.1"/>
    <property type="molecule type" value="Genomic_DNA"/>
</dbReference>
<accession>A0A8T0F386</accession>